<dbReference type="Proteomes" id="UP000054988">
    <property type="component" value="Unassembled WGS sequence"/>
</dbReference>
<proteinExistence type="predicted"/>
<comment type="caution">
    <text evidence="2">The sequence shown here is derived from an EMBL/GenBank/DDBJ whole genome shotgun (WGS) entry which is preliminary data.</text>
</comment>
<evidence type="ECO:0000313" key="2">
    <source>
        <dbReference type="EMBL" id="KTB39762.1"/>
    </source>
</evidence>
<gene>
    <name evidence="2" type="ORF">WG66_7658</name>
</gene>
<reference evidence="2 3" key="1">
    <citation type="submission" date="2015-12" db="EMBL/GenBank/DDBJ databases">
        <title>Draft genome sequence of Moniliophthora roreri, the causal agent of frosty pod rot of cacao.</title>
        <authorList>
            <person name="Aime M.C."/>
            <person name="Diaz-Valderrama J.R."/>
            <person name="Kijpornyongpan T."/>
            <person name="Phillips-Mora W."/>
        </authorList>
    </citation>
    <scope>NUCLEOTIDE SEQUENCE [LARGE SCALE GENOMIC DNA]</scope>
    <source>
        <strain evidence="2 3">MCA 2952</strain>
    </source>
</reference>
<name>A0A0W0FU38_MONRR</name>
<evidence type="ECO:0000256" key="1">
    <source>
        <dbReference type="SAM" id="MobiDB-lite"/>
    </source>
</evidence>
<evidence type="ECO:0000313" key="3">
    <source>
        <dbReference type="Proteomes" id="UP000054988"/>
    </source>
</evidence>
<feature type="region of interest" description="Disordered" evidence="1">
    <location>
        <begin position="1"/>
        <end position="38"/>
    </location>
</feature>
<dbReference type="EMBL" id="LATX01001636">
    <property type="protein sequence ID" value="KTB39762.1"/>
    <property type="molecule type" value="Genomic_DNA"/>
</dbReference>
<dbReference type="AlphaFoldDB" id="A0A0W0FU38"/>
<sequence>MAALPLTTSAAGVDVQRLHSKGRKKWDGDARSVRKMGY</sequence>
<organism evidence="2 3">
    <name type="scientific">Moniliophthora roreri</name>
    <name type="common">Frosty pod rot fungus</name>
    <name type="synonym">Monilia roreri</name>
    <dbReference type="NCBI Taxonomy" id="221103"/>
    <lineage>
        <taxon>Eukaryota</taxon>
        <taxon>Fungi</taxon>
        <taxon>Dikarya</taxon>
        <taxon>Basidiomycota</taxon>
        <taxon>Agaricomycotina</taxon>
        <taxon>Agaricomycetes</taxon>
        <taxon>Agaricomycetidae</taxon>
        <taxon>Agaricales</taxon>
        <taxon>Marasmiineae</taxon>
        <taxon>Marasmiaceae</taxon>
        <taxon>Moniliophthora</taxon>
    </lineage>
</organism>
<protein>
    <submittedName>
        <fullName evidence="2">Uncharacterized protein</fullName>
    </submittedName>
</protein>
<feature type="compositionally biased region" description="Polar residues" evidence="1">
    <location>
        <begin position="1"/>
        <end position="10"/>
    </location>
</feature>
<accession>A0A0W0FU38</accession>